<dbReference type="Proteomes" id="UP000028999">
    <property type="component" value="Unassembled WGS sequence"/>
</dbReference>
<protein>
    <submittedName>
        <fullName evidence="1">BnaA04g13130D protein</fullName>
    </submittedName>
</protein>
<gene>
    <name evidence="1" type="primary">BnaA04g13130D</name>
    <name evidence="1" type="ORF">GSBRNA2T00032902001</name>
</gene>
<dbReference type="Gramene" id="CDY25621">
    <property type="protein sequence ID" value="CDY25621"/>
    <property type="gene ID" value="GSBRNA2T00032902001"/>
</dbReference>
<evidence type="ECO:0000313" key="2">
    <source>
        <dbReference type="Proteomes" id="UP000028999"/>
    </source>
</evidence>
<reference evidence="1 2" key="1">
    <citation type="journal article" date="2014" name="Science">
        <title>Plant genetics. Early allopolyploid evolution in the post-Neolithic Brassica napus oilseed genome.</title>
        <authorList>
            <person name="Chalhoub B."/>
            <person name="Denoeud F."/>
            <person name="Liu S."/>
            <person name="Parkin I.A."/>
            <person name="Tang H."/>
            <person name="Wang X."/>
            <person name="Chiquet J."/>
            <person name="Belcram H."/>
            <person name="Tong C."/>
            <person name="Samans B."/>
            <person name="Correa M."/>
            <person name="Da Silva C."/>
            <person name="Just J."/>
            <person name="Falentin C."/>
            <person name="Koh C.S."/>
            <person name="Le Clainche I."/>
            <person name="Bernard M."/>
            <person name="Bento P."/>
            <person name="Noel B."/>
            <person name="Labadie K."/>
            <person name="Alberti A."/>
            <person name="Charles M."/>
            <person name="Arnaud D."/>
            <person name="Guo H."/>
            <person name="Daviaud C."/>
            <person name="Alamery S."/>
            <person name="Jabbari K."/>
            <person name="Zhao M."/>
            <person name="Edger P.P."/>
            <person name="Chelaifa H."/>
            <person name="Tack D."/>
            <person name="Lassalle G."/>
            <person name="Mestiri I."/>
            <person name="Schnel N."/>
            <person name="Le Paslier M.C."/>
            <person name="Fan G."/>
            <person name="Renault V."/>
            <person name="Bayer P.E."/>
            <person name="Golicz A.A."/>
            <person name="Manoli S."/>
            <person name="Lee T.H."/>
            <person name="Thi V.H."/>
            <person name="Chalabi S."/>
            <person name="Hu Q."/>
            <person name="Fan C."/>
            <person name="Tollenaere R."/>
            <person name="Lu Y."/>
            <person name="Battail C."/>
            <person name="Shen J."/>
            <person name="Sidebottom C.H."/>
            <person name="Wang X."/>
            <person name="Canaguier A."/>
            <person name="Chauveau A."/>
            <person name="Berard A."/>
            <person name="Deniot G."/>
            <person name="Guan M."/>
            <person name="Liu Z."/>
            <person name="Sun F."/>
            <person name="Lim Y.P."/>
            <person name="Lyons E."/>
            <person name="Town C.D."/>
            <person name="Bancroft I."/>
            <person name="Wang X."/>
            <person name="Meng J."/>
            <person name="Ma J."/>
            <person name="Pires J.C."/>
            <person name="King G.J."/>
            <person name="Brunel D."/>
            <person name="Delourme R."/>
            <person name="Renard M."/>
            <person name="Aury J.M."/>
            <person name="Adams K.L."/>
            <person name="Batley J."/>
            <person name="Snowdon R.J."/>
            <person name="Tost J."/>
            <person name="Edwards D."/>
            <person name="Zhou Y."/>
            <person name="Hua W."/>
            <person name="Sharpe A.G."/>
            <person name="Paterson A.H."/>
            <person name="Guan C."/>
            <person name="Wincker P."/>
        </authorList>
    </citation>
    <scope>NUCLEOTIDE SEQUENCE [LARGE SCALE GENOMIC DNA]</scope>
    <source>
        <strain evidence="2">cv. Darmor-bzh</strain>
    </source>
</reference>
<dbReference type="AlphaFoldDB" id="A0A078GJT9"/>
<dbReference type="EMBL" id="LK032177">
    <property type="protein sequence ID" value="CDY25621.1"/>
    <property type="molecule type" value="Genomic_DNA"/>
</dbReference>
<organism evidence="1 2">
    <name type="scientific">Brassica napus</name>
    <name type="common">Rape</name>
    <dbReference type="NCBI Taxonomy" id="3708"/>
    <lineage>
        <taxon>Eukaryota</taxon>
        <taxon>Viridiplantae</taxon>
        <taxon>Streptophyta</taxon>
        <taxon>Embryophyta</taxon>
        <taxon>Tracheophyta</taxon>
        <taxon>Spermatophyta</taxon>
        <taxon>Magnoliopsida</taxon>
        <taxon>eudicotyledons</taxon>
        <taxon>Gunneridae</taxon>
        <taxon>Pentapetalae</taxon>
        <taxon>rosids</taxon>
        <taxon>malvids</taxon>
        <taxon>Brassicales</taxon>
        <taxon>Brassicaceae</taxon>
        <taxon>Brassiceae</taxon>
        <taxon>Brassica</taxon>
    </lineage>
</organism>
<accession>A0A078GJT9</accession>
<proteinExistence type="predicted"/>
<dbReference type="PaxDb" id="3708-A0A078GJT9"/>
<keyword evidence="2" id="KW-1185">Reference proteome</keyword>
<evidence type="ECO:0000313" key="1">
    <source>
        <dbReference type="EMBL" id="CDY25621.1"/>
    </source>
</evidence>
<sequence>MINLSLLTGILKRDWDCMRREMAHFSNTPSPLLFFCVWVLRLHLFPSLSLPKPKKAHPIPPETLSSLLLYLFSQLPSLSFFSFFSSQIDLIGFSVVRRFQIRSRLDKISAMISISFDWG</sequence>
<name>A0A078GJT9_BRANA</name>